<accession>S3CEX7</accession>
<name>S3CEX7_GLAL2</name>
<feature type="compositionally biased region" description="Basic and acidic residues" evidence="1">
    <location>
        <begin position="89"/>
        <end position="98"/>
    </location>
</feature>
<gene>
    <name evidence="2" type="ORF">GLAREA_08397</name>
</gene>
<dbReference type="OrthoDB" id="3474869at2759"/>
<reference evidence="2 3" key="1">
    <citation type="journal article" date="2013" name="BMC Genomics">
        <title>Genomics-driven discovery of the pneumocandin biosynthetic gene cluster in the fungus Glarea lozoyensis.</title>
        <authorList>
            <person name="Chen L."/>
            <person name="Yue Q."/>
            <person name="Zhang X."/>
            <person name="Xiang M."/>
            <person name="Wang C."/>
            <person name="Li S."/>
            <person name="Che Y."/>
            <person name="Ortiz-Lopez F.J."/>
            <person name="Bills G.F."/>
            <person name="Liu X."/>
            <person name="An Z."/>
        </authorList>
    </citation>
    <scope>NUCLEOTIDE SEQUENCE [LARGE SCALE GENOMIC DNA]</scope>
    <source>
        <strain evidence="3">ATCC 20868 / MF5171</strain>
    </source>
</reference>
<evidence type="ECO:0000313" key="3">
    <source>
        <dbReference type="Proteomes" id="UP000016922"/>
    </source>
</evidence>
<dbReference type="RefSeq" id="XP_008088633.1">
    <property type="nucleotide sequence ID" value="XM_008090442.1"/>
</dbReference>
<feature type="compositionally biased region" description="Polar residues" evidence="1">
    <location>
        <begin position="54"/>
        <end position="65"/>
    </location>
</feature>
<keyword evidence="3" id="KW-1185">Reference proteome</keyword>
<dbReference type="Proteomes" id="UP000016922">
    <property type="component" value="Unassembled WGS sequence"/>
</dbReference>
<dbReference type="EMBL" id="KE145373">
    <property type="protein sequence ID" value="EPE24545.1"/>
    <property type="molecule type" value="Genomic_DNA"/>
</dbReference>
<dbReference type="GeneID" id="19467446"/>
<protein>
    <submittedName>
        <fullName evidence="2">Uncharacterized protein</fullName>
    </submittedName>
</protein>
<dbReference type="AlphaFoldDB" id="S3CEX7"/>
<feature type="region of interest" description="Disordered" evidence="1">
    <location>
        <begin position="53"/>
        <end position="98"/>
    </location>
</feature>
<organism evidence="2 3">
    <name type="scientific">Glarea lozoyensis (strain ATCC 20868 / MF5171)</name>
    <dbReference type="NCBI Taxonomy" id="1116229"/>
    <lineage>
        <taxon>Eukaryota</taxon>
        <taxon>Fungi</taxon>
        <taxon>Dikarya</taxon>
        <taxon>Ascomycota</taxon>
        <taxon>Pezizomycotina</taxon>
        <taxon>Leotiomycetes</taxon>
        <taxon>Helotiales</taxon>
        <taxon>Helotiaceae</taxon>
        <taxon>Glarea</taxon>
    </lineage>
</organism>
<evidence type="ECO:0000256" key="1">
    <source>
        <dbReference type="SAM" id="MobiDB-lite"/>
    </source>
</evidence>
<evidence type="ECO:0000313" key="2">
    <source>
        <dbReference type="EMBL" id="EPE24545.1"/>
    </source>
</evidence>
<proteinExistence type="predicted"/>
<dbReference type="KEGG" id="glz:GLAREA_08397"/>
<sequence>MRGLTSKPEATYASERTHAESYWERLFGWCWRPQSEATAQPQEQNRYHHIPTHAASSFMKTSTTPAMIPPMEEQSRRQRGEIQGPPVSGERDPNQSLI</sequence>
<dbReference type="HOGENOM" id="CLU_2333789_0_0_1"/>